<keyword evidence="3" id="KW-1185">Reference proteome</keyword>
<dbReference type="Proteomes" id="UP001500279">
    <property type="component" value="Unassembled WGS sequence"/>
</dbReference>
<feature type="signal peptide" evidence="1">
    <location>
        <begin position="1"/>
        <end position="33"/>
    </location>
</feature>
<reference evidence="2 3" key="1">
    <citation type="journal article" date="2019" name="Int. J. Syst. Evol. Microbiol.">
        <title>The Global Catalogue of Microorganisms (GCM) 10K type strain sequencing project: providing services to taxonomists for standard genome sequencing and annotation.</title>
        <authorList>
            <consortium name="The Broad Institute Genomics Platform"/>
            <consortium name="The Broad Institute Genome Sequencing Center for Infectious Disease"/>
            <person name="Wu L."/>
            <person name="Ma J."/>
        </authorList>
    </citation>
    <scope>NUCLEOTIDE SEQUENCE [LARGE SCALE GENOMIC DNA]</scope>
    <source>
        <strain evidence="2 3">JCM 15503</strain>
    </source>
</reference>
<evidence type="ECO:0000256" key="1">
    <source>
        <dbReference type="SAM" id="SignalP"/>
    </source>
</evidence>
<accession>A0ABN1JQ45</accession>
<evidence type="ECO:0000313" key="3">
    <source>
        <dbReference type="Proteomes" id="UP001500279"/>
    </source>
</evidence>
<sequence length="209" mass="21357">MISVSVSAGSLPGVCGCGLAAVIALCSAAPALAQDGPAGDAEPAAAVKQLPASVPASALASGEVSTATPITGQPTPLPAYDGYSSAAAAEMAARYRAPSLGGGRTLNTSQRSTLSLWRDTGAPTRSIWRVGLAPSLPAPQMVGGPPPASPHVELAFTARVERFDRGFKPRSDADAWKELGTFRMQLGGTNEMALKPRRGGLSLSWQSKF</sequence>
<organism evidence="2 3">
    <name type="scientific">Ideonella azotifigens</name>
    <dbReference type="NCBI Taxonomy" id="513160"/>
    <lineage>
        <taxon>Bacteria</taxon>
        <taxon>Pseudomonadati</taxon>
        <taxon>Pseudomonadota</taxon>
        <taxon>Betaproteobacteria</taxon>
        <taxon>Burkholderiales</taxon>
        <taxon>Sphaerotilaceae</taxon>
        <taxon>Ideonella</taxon>
    </lineage>
</organism>
<proteinExistence type="predicted"/>
<feature type="chain" id="PRO_5047041567" evidence="1">
    <location>
        <begin position="34"/>
        <end position="209"/>
    </location>
</feature>
<name>A0ABN1JQ45_9BURK</name>
<dbReference type="RefSeq" id="WP_231010549.1">
    <property type="nucleotide sequence ID" value="NZ_BAAAEW010000004.1"/>
</dbReference>
<keyword evidence="1" id="KW-0732">Signal</keyword>
<comment type="caution">
    <text evidence="2">The sequence shown here is derived from an EMBL/GenBank/DDBJ whole genome shotgun (WGS) entry which is preliminary data.</text>
</comment>
<dbReference type="EMBL" id="BAAAEW010000004">
    <property type="protein sequence ID" value="GAA0744345.1"/>
    <property type="molecule type" value="Genomic_DNA"/>
</dbReference>
<gene>
    <name evidence="2" type="ORF">GCM10009107_09730</name>
</gene>
<protein>
    <submittedName>
        <fullName evidence="2">Uncharacterized protein</fullName>
    </submittedName>
</protein>
<evidence type="ECO:0000313" key="2">
    <source>
        <dbReference type="EMBL" id="GAA0744345.1"/>
    </source>
</evidence>